<evidence type="ECO:0000313" key="4">
    <source>
        <dbReference type="EMBL" id="EDS27260.1"/>
    </source>
</evidence>
<dbReference type="Proteomes" id="UP000002320">
    <property type="component" value="Unassembled WGS sequence"/>
</dbReference>
<feature type="region of interest" description="Disordered" evidence="2">
    <location>
        <begin position="25"/>
        <end position="81"/>
    </location>
</feature>
<dbReference type="PROSITE" id="PS51155">
    <property type="entry name" value="CHIT_BIND_RR_2"/>
    <property type="match status" value="1"/>
</dbReference>
<keyword evidence="6" id="KW-1185">Reference proteome</keyword>
<evidence type="ECO:0008006" key="7">
    <source>
        <dbReference type="Google" id="ProtNLM"/>
    </source>
</evidence>
<evidence type="ECO:0000256" key="2">
    <source>
        <dbReference type="SAM" id="MobiDB-lite"/>
    </source>
</evidence>
<dbReference type="Pfam" id="PF00379">
    <property type="entry name" value="Chitin_bind_4"/>
    <property type="match status" value="1"/>
</dbReference>
<dbReference type="InterPro" id="IPR000618">
    <property type="entry name" value="Insect_cuticle"/>
</dbReference>
<dbReference type="EnsemblMetazoa" id="CPIJ006215-RA">
    <property type="protein sequence ID" value="CPIJ006215-PA"/>
    <property type="gene ID" value="CPIJ006215"/>
</dbReference>
<dbReference type="KEGG" id="cqu:CpipJ_CPIJ006215"/>
<evidence type="ECO:0000256" key="3">
    <source>
        <dbReference type="SAM" id="SignalP"/>
    </source>
</evidence>
<evidence type="ECO:0000313" key="6">
    <source>
        <dbReference type="Proteomes" id="UP000002320"/>
    </source>
</evidence>
<dbReference type="EMBL" id="DS231930">
    <property type="protein sequence ID" value="EDS27260.1"/>
    <property type="molecule type" value="Genomic_DNA"/>
</dbReference>
<organism>
    <name type="scientific">Culex quinquefasciatus</name>
    <name type="common">Southern house mosquito</name>
    <name type="synonym">Culex pungens</name>
    <dbReference type="NCBI Taxonomy" id="7176"/>
    <lineage>
        <taxon>Eukaryota</taxon>
        <taxon>Metazoa</taxon>
        <taxon>Ecdysozoa</taxon>
        <taxon>Arthropoda</taxon>
        <taxon>Hexapoda</taxon>
        <taxon>Insecta</taxon>
        <taxon>Pterygota</taxon>
        <taxon>Neoptera</taxon>
        <taxon>Endopterygota</taxon>
        <taxon>Diptera</taxon>
        <taxon>Nematocera</taxon>
        <taxon>Culicoidea</taxon>
        <taxon>Culicidae</taxon>
        <taxon>Culicinae</taxon>
        <taxon>Culicini</taxon>
        <taxon>Culex</taxon>
        <taxon>Culex</taxon>
    </lineage>
</organism>
<dbReference type="HOGENOM" id="CLU_1490440_0_0_1"/>
<evidence type="ECO:0000313" key="5">
    <source>
        <dbReference type="EnsemblMetazoa" id="CPIJ006215-PA"/>
    </source>
</evidence>
<dbReference type="eggNOG" id="ENOG502SABD">
    <property type="taxonomic scope" value="Eukaryota"/>
</dbReference>
<dbReference type="InParanoid" id="B0WGW6"/>
<dbReference type="OrthoDB" id="8195082at2759"/>
<feature type="signal peptide" evidence="3">
    <location>
        <begin position="1"/>
        <end position="23"/>
    </location>
</feature>
<feature type="chain" id="PRO_5014566725" description="Cuticle protein" evidence="3">
    <location>
        <begin position="24"/>
        <end position="181"/>
    </location>
</feature>
<evidence type="ECO:0000256" key="1">
    <source>
        <dbReference type="PROSITE-ProRule" id="PRU00497"/>
    </source>
</evidence>
<dbReference type="VEuPathDB" id="VectorBase:CQUJHB009307"/>
<dbReference type="GO" id="GO:0042302">
    <property type="term" value="F:structural constituent of cuticle"/>
    <property type="evidence" value="ECO:0007669"/>
    <property type="project" value="UniProtKB-UniRule"/>
</dbReference>
<dbReference type="FunCoup" id="B0WGW6">
    <property type="interactions" value="17"/>
</dbReference>
<name>B0WGW6_CULQU</name>
<proteinExistence type="predicted"/>
<gene>
    <name evidence="5" type="primary">6038113</name>
    <name evidence="4" type="ORF">CpipJ_CPIJ006215</name>
</gene>
<keyword evidence="1" id="KW-0193">Cuticle</keyword>
<dbReference type="AlphaFoldDB" id="B0WGW6"/>
<dbReference type="VEuPathDB" id="VectorBase:CPIJ006215"/>
<accession>B0WGW6</accession>
<protein>
    <recommendedName>
        <fullName evidence="7">Cuticle protein</fullName>
    </recommendedName>
</protein>
<sequence length="181" mass="19745">MSSNKCAIAAGLLLVIAVGMTLAAPQKPSEQQQLPVKDGQFNAGKSDPQGSTARNNERKLRKNDDGEETLEEIQAKSAQYSYDSSIDDSIMDQKITRQETREGLALKGMYAYSDGFYKREVHYVADEKGYRVVKEISIPIGDGPQVDPNGKADVSSSLSGKYSITADDIARPIKKNAKKVV</sequence>
<feature type="compositionally biased region" description="Basic and acidic residues" evidence="2">
    <location>
        <begin position="55"/>
        <end position="64"/>
    </location>
</feature>
<dbReference type="STRING" id="7176.B0WGW6"/>
<reference evidence="4" key="1">
    <citation type="submission" date="2007-03" db="EMBL/GenBank/DDBJ databases">
        <title>Annotation of Culex pipiens quinquefasciatus.</title>
        <authorList>
            <consortium name="The Broad Institute Genome Sequencing Platform"/>
            <person name="Atkinson P.W."/>
            <person name="Hemingway J."/>
            <person name="Christensen B.M."/>
            <person name="Higgs S."/>
            <person name="Kodira C."/>
            <person name="Hannick L."/>
            <person name="Megy K."/>
            <person name="O'Leary S."/>
            <person name="Pearson M."/>
            <person name="Haas B.J."/>
            <person name="Mauceli E."/>
            <person name="Wortman J.R."/>
            <person name="Lee N.H."/>
            <person name="Guigo R."/>
            <person name="Stanke M."/>
            <person name="Alvarado L."/>
            <person name="Amedeo P."/>
            <person name="Antoine C.H."/>
            <person name="Arensburger P."/>
            <person name="Bidwell S.L."/>
            <person name="Crawford M."/>
            <person name="Camaro F."/>
            <person name="Devon K."/>
            <person name="Engels R."/>
            <person name="Hammond M."/>
            <person name="Howarth C."/>
            <person name="Koehrsen M."/>
            <person name="Lawson D."/>
            <person name="Montgomery P."/>
            <person name="Nene V."/>
            <person name="Nusbaum C."/>
            <person name="Puiu D."/>
            <person name="Romero-Severson J."/>
            <person name="Severson D.W."/>
            <person name="Shumway M."/>
            <person name="Sisk P."/>
            <person name="Stolte C."/>
            <person name="Zeng Q."/>
            <person name="Eisenstadt E."/>
            <person name="Fraser-Liggett C."/>
            <person name="Strausberg R."/>
            <person name="Galagan J."/>
            <person name="Birren B."/>
            <person name="Collins F.H."/>
        </authorList>
    </citation>
    <scope>NUCLEOTIDE SEQUENCE [LARGE SCALE GENOMIC DNA]</scope>
    <source>
        <strain evidence="4">JHB</strain>
    </source>
</reference>
<keyword evidence="3" id="KW-0732">Signal</keyword>
<reference evidence="5" key="2">
    <citation type="submission" date="2020-05" db="UniProtKB">
        <authorList>
            <consortium name="EnsemblMetazoa"/>
        </authorList>
    </citation>
    <scope>IDENTIFICATION</scope>
    <source>
        <strain evidence="5">JHB</strain>
    </source>
</reference>